<dbReference type="PROSITE" id="PS50893">
    <property type="entry name" value="ABC_TRANSPORTER_2"/>
    <property type="match status" value="1"/>
</dbReference>
<evidence type="ECO:0000256" key="2">
    <source>
        <dbReference type="ARBA" id="ARBA00022448"/>
    </source>
</evidence>
<feature type="transmembrane region" description="Helical" evidence="9">
    <location>
        <begin position="236"/>
        <end position="258"/>
    </location>
</feature>
<dbReference type="PANTHER" id="PTHR43394:SF1">
    <property type="entry name" value="ATP-BINDING CASSETTE SUB-FAMILY B MEMBER 10, MITOCHONDRIAL"/>
    <property type="match status" value="1"/>
</dbReference>
<feature type="domain" description="ABC transmembrane type-1" evidence="11">
    <location>
        <begin position="16"/>
        <end position="298"/>
    </location>
</feature>
<dbReference type="Gene3D" id="1.20.1560.10">
    <property type="entry name" value="ABC transporter type 1, transmembrane domain"/>
    <property type="match status" value="1"/>
</dbReference>
<keyword evidence="2" id="KW-0813">Transport</keyword>
<dbReference type="FunFam" id="3.40.50.300:FF:000221">
    <property type="entry name" value="Multidrug ABC transporter ATP-binding protein"/>
    <property type="match status" value="1"/>
</dbReference>
<dbReference type="PANTHER" id="PTHR43394">
    <property type="entry name" value="ATP-DEPENDENT PERMEASE MDL1, MITOCHONDRIAL"/>
    <property type="match status" value="1"/>
</dbReference>
<organism evidence="12 13">
    <name type="scientific">Clostridium paridis</name>
    <dbReference type="NCBI Taxonomy" id="2803863"/>
    <lineage>
        <taxon>Bacteria</taxon>
        <taxon>Bacillati</taxon>
        <taxon>Bacillota</taxon>
        <taxon>Clostridia</taxon>
        <taxon>Eubacteriales</taxon>
        <taxon>Clostridiaceae</taxon>
        <taxon>Clostridium</taxon>
    </lineage>
</organism>
<dbReference type="GO" id="GO:0015421">
    <property type="term" value="F:ABC-type oligopeptide transporter activity"/>
    <property type="evidence" value="ECO:0007669"/>
    <property type="project" value="TreeGrafter"/>
</dbReference>
<keyword evidence="5" id="KW-0547">Nucleotide-binding</keyword>
<evidence type="ECO:0000256" key="6">
    <source>
        <dbReference type="ARBA" id="ARBA00022840"/>
    </source>
</evidence>
<feature type="transmembrane region" description="Helical" evidence="9">
    <location>
        <begin position="52"/>
        <end position="70"/>
    </location>
</feature>
<dbReference type="InterPro" id="IPR036640">
    <property type="entry name" value="ABC1_TM_sf"/>
</dbReference>
<evidence type="ECO:0000313" key="13">
    <source>
        <dbReference type="Proteomes" id="UP000623681"/>
    </source>
</evidence>
<sequence>MDFLNKYIKKYWRLFLLAVLFLTLEALCDLLQPTIMSRIVDIGVAEKNMDYVIKLGGIMLLVTLVGAIAASTRNIIATNVSQNFGAELRLDLYKKIQSFSSKNIDEFDRASLITRLTNDVNQIQVFANGLMRIFVKAPLLCIGSLFMVIRLNYRLALILLAVIPVVFIIISLNMKIGYPLFRKVQKALDKVNSIMREYLSGIRVVKAFNRFSYEENRFGNSNEELSEISTKAMKRMAIFSPAITFTVNLGIVAVIWLGGVKVNQGQMQVGQIIAFVNYMTQILFSLMIISNVFNMLVRAKASAERIEEVFSKENTMIIKGKQIKEFASKGKIDFINVSFSYSESYEEKVLNNISFSCLEGETVGIIGSTGSGKSTLVNLIPRFYDAIDGEIRVDDIDVKELDTKVLREKIAIVPQKTVLFTGTISENIRWGNEKATEEHIEKVSTIARIHDFIEKLPDGYDTLIGQGGVNFSGGQKQRISIARALVKDPELLILDDCTSALDVTTEAEIREELRKYSSELTTIIIAQRITSVMNTDRTIVLDKGEIVGIGTHKELMKECETYQEIFKSQIGKEAI</sequence>
<dbReference type="RefSeq" id="WP_202766670.1">
    <property type="nucleotide sequence ID" value="NZ_JAESWA010000019.1"/>
</dbReference>
<dbReference type="CDD" id="cd18548">
    <property type="entry name" value="ABC_6TM_Tm287_like"/>
    <property type="match status" value="1"/>
</dbReference>
<evidence type="ECO:0000256" key="9">
    <source>
        <dbReference type="SAM" id="Phobius"/>
    </source>
</evidence>
<keyword evidence="8 9" id="KW-0472">Membrane</keyword>
<dbReference type="InterPro" id="IPR039421">
    <property type="entry name" value="Type_1_exporter"/>
</dbReference>
<dbReference type="Proteomes" id="UP000623681">
    <property type="component" value="Unassembled WGS sequence"/>
</dbReference>
<dbReference type="Gene3D" id="3.40.50.300">
    <property type="entry name" value="P-loop containing nucleotide triphosphate hydrolases"/>
    <property type="match status" value="1"/>
</dbReference>
<evidence type="ECO:0000259" key="10">
    <source>
        <dbReference type="PROSITE" id="PS50893"/>
    </source>
</evidence>
<evidence type="ECO:0000256" key="4">
    <source>
        <dbReference type="ARBA" id="ARBA00022692"/>
    </source>
</evidence>
<dbReference type="SUPFAM" id="SSF52540">
    <property type="entry name" value="P-loop containing nucleoside triphosphate hydrolases"/>
    <property type="match status" value="1"/>
</dbReference>
<reference evidence="12" key="1">
    <citation type="submission" date="2021-01" db="EMBL/GenBank/DDBJ databases">
        <title>Genome public.</title>
        <authorList>
            <person name="Liu C."/>
            <person name="Sun Q."/>
        </authorList>
    </citation>
    <scope>NUCLEOTIDE SEQUENCE</scope>
    <source>
        <strain evidence="12">YIM B02565</strain>
    </source>
</reference>
<dbReference type="SUPFAM" id="SSF90123">
    <property type="entry name" value="ABC transporter transmembrane region"/>
    <property type="match status" value="1"/>
</dbReference>
<dbReference type="PROSITE" id="PS50929">
    <property type="entry name" value="ABC_TM1F"/>
    <property type="match status" value="1"/>
</dbReference>
<feature type="transmembrane region" description="Helical" evidence="9">
    <location>
        <begin position="155"/>
        <end position="174"/>
    </location>
</feature>
<keyword evidence="13" id="KW-1185">Reference proteome</keyword>
<evidence type="ECO:0000259" key="11">
    <source>
        <dbReference type="PROSITE" id="PS50929"/>
    </source>
</evidence>
<feature type="domain" description="ABC transporter" evidence="10">
    <location>
        <begin position="332"/>
        <end position="568"/>
    </location>
</feature>
<comment type="caution">
    <text evidence="12">The sequence shown here is derived from an EMBL/GenBank/DDBJ whole genome shotgun (WGS) entry which is preliminary data.</text>
</comment>
<accession>A0A937K2C2</accession>
<dbReference type="FunFam" id="1.20.1560.10:FF:000040">
    <property type="entry name" value="Multidrug ABC transporter ATP-binding protein"/>
    <property type="match status" value="1"/>
</dbReference>
<dbReference type="InterPro" id="IPR003593">
    <property type="entry name" value="AAA+_ATPase"/>
</dbReference>
<keyword evidence="4 9" id="KW-0812">Transmembrane</keyword>
<dbReference type="EMBL" id="JAESWA010000019">
    <property type="protein sequence ID" value="MBL4931286.1"/>
    <property type="molecule type" value="Genomic_DNA"/>
</dbReference>
<dbReference type="GO" id="GO:0005524">
    <property type="term" value="F:ATP binding"/>
    <property type="evidence" value="ECO:0007669"/>
    <property type="project" value="UniProtKB-KW"/>
</dbReference>
<dbReference type="InterPro" id="IPR027417">
    <property type="entry name" value="P-loop_NTPase"/>
</dbReference>
<keyword evidence="6 12" id="KW-0067">ATP-binding</keyword>
<feature type="transmembrane region" description="Helical" evidence="9">
    <location>
        <begin position="278"/>
        <end position="297"/>
    </location>
</feature>
<evidence type="ECO:0000256" key="8">
    <source>
        <dbReference type="ARBA" id="ARBA00023136"/>
    </source>
</evidence>
<comment type="subcellular location">
    <subcellularLocation>
        <location evidence="1">Cell membrane</location>
        <topology evidence="1">Multi-pass membrane protein</topology>
    </subcellularLocation>
</comment>
<evidence type="ECO:0000256" key="5">
    <source>
        <dbReference type="ARBA" id="ARBA00022741"/>
    </source>
</evidence>
<dbReference type="PROSITE" id="PS00211">
    <property type="entry name" value="ABC_TRANSPORTER_1"/>
    <property type="match status" value="1"/>
</dbReference>
<keyword evidence="7 9" id="KW-1133">Transmembrane helix</keyword>
<keyword evidence="3" id="KW-1003">Cell membrane</keyword>
<dbReference type="Pfam" id="PF00664">
    <property type="entry name" value="ABC_membrane"/>
    <property type="match status" value="1"/>
</dbReference>
<proteinExistence type="predicted"/>
<dbReference type="Pfam" id="PF00005">
    <property type="entry name" value="ABC_tran"/>
    <property type="match status" value="1"/>
</dbReference>
<protein>
    <submittedName>
        <fullName evidence="12">ABC transporter ATP-binding protein</fullName>
    </submittedName>
</protein>
<name>A0A937K2C2_9CLOT</name>
<feature type="transmembrane region" description="Helical" evidence="9">
    <location>
        <begin position="133"/>
        <end position="149"/>
    </location>
</feature>
<dbReference type="InterPro" id="IPR003439">
    <property type="entry name" value="ABC_transporter-like_ATP-bd"/>
</dbReference>
<gene>
    <name evidence="12" type="ORF">JK634_05675</name>
</gene>
<evidence type="ECO:0000256" key="3">
    <source>
        <dbReference type="ARBA" id="ARBA00022475"/>
    </source>
</evidence>
<dbReference type="InterPro" id="IPR011527">
    <property type="entry name" value="ABC1_TM_dom"/>
</dbReference>
<dbReference type="GO" id="GO:0016887">
    <property type="term" value="F:ATP hydrolysis activity"/>
    <property type="evidence" value="ECO:0007669"/>
    <property type="project" value="InterPro"/>
</dbReference>
<evidence type="ECO:0000256" key="7">
    <source>
        <dbReference type="ARBA" id="ARBA00022989"/>
    </source>
</evidence>
<evidence type="ECO:0000256" key="1">
    <source>
        <dbReference type="ARBA" id="ARBA00004651"/>
    </source>
</evidence>
<dbReference type="InterPro" id="IPR017871">
    <property type="entry name" value="ABC_transporter-like_CS"/>
</dbReference>
<evidence type="ECO:0000313" key="12">
    <source>
        <dbReference type="EMBL" id="MBL4931286.1"/>
    </source>
</evidence>
<dbReference type="GO" id="GO:0005886">
    <property type="term" value="C:plasma membrane"/>
    <property type="evidence" value="ECO:0007669"/>
    <property type="project" value="UniProtKB-SubCell"/>
</dbReference>
<dbReference type="SMART" id="SM00382">
    <property type="entry name" value="AAA"/>
    <property type="match status" value="1"/>
</dbReference>
<dbReference type="AlphaFoldDB" id="A0A937K2C2"/>